<gene>
    <name evidence="12" type="primary">tdrd5</name>
</gene>
<dbReference type="OrthoDB" id="10052065at2759"/>
<protein>
    <recommendedName>
        <fullName evidence="3">Tudor domain-containing protein 5</fullName>
    </recommendedName>
</protein>
<keyword evidence="7" id="KW-0221">Differentiation</keyword>
<dbReference type="Gene3D" id="2.40.50.90">
    <property type="match status" value="1"/>
</dbReference>
<evidence type="ECO:0000256" key="10">
    <source>
        <dbReference type="SAM" id="Phobius"/>
    </source>
</evidence>
<keyword evidence="4" id="KW-0217">Developmental protein</keyword>
<dbReference type="Ensembl" id="ENSSFOT00015029196.2">
    <property type="protein sequence ID" value="ENSSFOP00015028868.1"/>
    <property type="gene ID" value="ENSSFOG00015018451.2"/>
</dbReference>
<evidence type="ECO:0000259" key="11">
    <source>
        <dbReference type="PROSITE" id="PS51644"/>
    </source>
</evidence>
<dbReference type="Pfam" id="PF00567">
    <property type="entry name" value="TUDOR"/>
    <property type="match status" value="1"/>
</dbReference>
<dbReference type="Proteomes" id="UP000694397">
    <property type="component" value="Chromosome 9"/>
</dbReference>
<dbReference type="SUPFAM" id="SSF63748">
    <property type="entry name" value="Tudor/PWWP/MBT"/>
    <property type="match status" value="1"/>
</dbReference>
<proteinExistence type="inferred from homology"/>
<dbReference type="GO" id="GO:0007283">
    <property type="term" value="P:spermatogenesis"/>
    <property type="evidence" value="ECO:0007669"/>
    <property type="project" value="UniProtKB-KW"/>
</dbReference>
<evidence type="ECO:0000256" key="7">
    <source>
        <dbReference type="ARBA" id="ARBA00022782"/>
    </source>
</evidence>
<feature type="region of interest" description="Disordered" evidence="9">
    <location>
        <begin position="92"/>
        <end position="116"/>
    </location>
</feature>
<keyword evidence="10" id="KW-0812">Transmembrane</keyword>
<evidence type="ECO:0000256" key="5">
    <source>
        <dbReference type="ARBA" id="ARBA00022490"/>
    </source>
</evidence>
<dbReference type="Gene3D" id="2.30.30.140">
    <property type="match status" value="1"/>
</dbReference>
<reference evidence="12" key="2">
    <citation type="submission" date="2025-08" db="UniProtKB">
        <authorList>
            <consortium name="Ensembl"/>
        </authorList>
    </citation>
    <scope>IDENTIFICATION</scope>
</reference>
<evidence type="ECO:0000256" key="4">
    <source>
        <dbReference type="ARBA" id="ARBA00022473"/>
    </source>
</evidence>
<dbReference type="InterPro" id="IPR050621">
    <property type="entry name" value="Tudor_domain_containing"/>
</dbReference>
<evidence type="ECO:0000313" key="12">
    <source>
        <dbReference type="Ensembl" id="ENSSFOP00015028868.1"/>
    </source>
</evidence>
<dbReference type="PROSITE" id="PS51644">
    <property type="entry name" value="HTH_OST"/>
    <property type="match status" value="2"/>
</dbReference>
<keyword evidence="5" id="KW-0963">Cytoplasm</keyword>
<dbReference type="GO" id="GO:0030154">
    <property type="term" value="P:cell differentiation"/>
    <property type="evidence" value="ECO:0007669"/>
    <property type="project" value="UniProtKB-KW"/>
</dbReference>
<keyword evidence="13" id="KW-1185">Reference proteome</keyword>
<dbReference type="InterPro" id="IPR035437">
    <property type="entry name" value="SNase_OB-fold_sf"/>
</dbReference>
<name>A0A8C9V670_SCLFO</name>
<feature type="domain" description="HTH OST-type" evidence="11">
    <location>
        <begin position="128"/>
        <end position="203"/>
    </location>
</feature>
<evidence type="ECO:0000256" key="9">
    <source>
        <dbReference type="SAM" id="MobiDB-lite"/>
    </source>
</evidence>
<dbReference type="Pfam" id="PF12872">
    <property type="entry name" value="OST-HTH"/>
    <property type="match status" value="3"/>
</dbReference>
<feature type="compositionally biased region" description="Polar residues" evidence="9">
    <location>
        <begin position="107"/>
        <end position="116"/>
    </location>
</feature>
<keyword evidence="6" id="KW-0677">Repeat</keyword>
<dbReference type="InterPro" id="IPR002999">
    <property type="entry name" value="Tudor"/>
</dbReference>
<comment type="subcellular location">
    <subcellularLocation>
        <location evidence="1">Cytoplasm</location>
    </subcellularLocation>
</comment>
<dbReference type="GO" id="GO:0005737">
    <property type="term" value="C:cytoplasm"/>
    <property type="evidence" value="ECO:0007669"/>
    <property type="project" value="UniProtKB-SubCell"/>
</dbReference>
<dbReference type="InterPro" id="IPR041966">
    <property type="entry name" value="LOTUS-like"/>
</dbReference>
<evidence type="ECO:0000256" key="6">
    <source>
        <dbReference type="ARBA" id="ARBA00022737"/>
    </source>
</evidence>
<keyword evidence="10" id="KW-0472">Membrane</keyword>
<feature type="transmembrane region" description="Helical" evidence="10">
    <location>
        <begin position="624"/>
        <end position="645"/>
    </location>
</feature>
<reference evidence="12" key="3">
    <citation type="submission" date="2025-09" db="UniProtKB">
        <authorList>
            <consortium name="Ensembl"/>
        </authorList>
    </citation>
    <scope>IDENTIFICATION</scope>
</reference>
<reference evidence="12 13" key="1">
    <citation type="submission" date="2019-04" db="EMBL/GenBank/DDBJ databases">
        <authorList>
            <consortium name="Wellcome Sanger Institute Data Sharing"/>
        </authorList>
    </citation>
    <scope>NUCLEOTIDE SEQUENCE [LARGE SCALE GENOMIC DNA]</scope>
</reference>
<evidence type="ECO:0000313" key="13">
    <source>
        <dbReference type="Proteomes" id="UP000694397"/>
    </source>
</evidence>
<keyword evidence="10" id="KW-1133">Transmembrane helix</keyword>
<dbReference type="PANTHER" id="PTHR22948">
    <property type="entry name" value="TUDOR DOMAIN CONTAINING PROTEIN"/>
    <property type="match status" value="1"/>
</dbReference>
<organism evidence="12 13">
    <name type="scientific">Scleropages formosus</name>
    <name type="common">Asian bonytongue</name>
    <name type="synonym">Osteoglossum formosum</name>
    <dbReference type="NCBI Taxonomy" id="113540"/>
    <lineage>
        <taxon>Eukaryota</taxon>
        <taxon>Metazoa</taxon>
        <taxon>Chordata</taxon>
        <taxon>Craniata</taxon>
        <taxon>Vertebrata</taxon>
        <taxon>Euteleostomi</taxon>
        <taxon>Actinopterygii</taxon>
        <taxon>Neopterygii</taxon>
        <taxon>Teleostei</taxon>
        <taxon>Osteoglossocephala</taxon>
        <taxon>Osteoglossomorpha</taxon>
        <taxon>Osteoglossiformes</taxon>
        <taxon>Osteoglossidae</taxon>
        <taxon>Scleropages</taxon>
    </lineage>
</organism>
<feature type="domain" description="HTH OST-type" evidence="11">
    <location>
        <begin position="6"/>
        <end position="79"/>
    </location>
</feature>
<dbReference type="GeneTree" id="ENSGT00940000159902"/>
<dbReference type="PANTHER" id="PTHR22948:SF19">
    <property type="entry name" value="TUDOR DOMAIN-CONTAINING PROTEIN 5"/>
    <property type="match status" value="1"/>
</dbReference>
<dbReference type="AlphaFoldDB" id="A0A8C9V670"/>
<accession>A0A8C9V670</accession>
<dbReference type="Gene3D" id="3.30.420.610">
    <property type="entry name" value="LOTUS domain-like"/>
    <property type="match status" value="3"/>
</dbReference>
<comment type="similarity">
    <text evidence="2">Belongs to the TDRD5 family.</text>
</comment>
<evidence type="ECO:0000256" key="8">
    <source>
        <dbReference type="ARBA" id="ARBA00022871"/>
    </source>
</evidence>
<evidence type="ECO:0000256" key="2">
    <source>
        <dbReference type="ARBA" id="ARBA00010384"/>
    </source>
</evidence>
<dbReference type="InterPro" id="IPR025605">
    <property type="entry name" value="OST-HTH/LOTUS_dom"/>
</dbReference>
<evidence type="ECO:0000256" key="3">
    <source>
        <dbReference type="ARBA" id="ARBA00013420"/>
    </source>
</evidence>
<evidence type="ECO:0000256" key="1">
    <source>
        <dbReference type="ARBA" id="ARBA00004496"/>
    </source>
</evidence>
<sequence>MTQEQLLRMLKKDVRSLLVSANGGLTAEQLKRDYKVMLGHPLPLQPLGYRNVLEMVGDMPDVVAVSYSHDGGLLLKAVGVESTKRIEELVSKQRSSKHKVAPRKTAMGSSCSHSLQKNPVKLPCRGHAPPAVPVQLRSQLQQLLSQGPVLLSELESSFARRFGWPLQITHYGFNSIAEMLVAVSDIVTVKQSRMGSVISLQSNMVSPQPTKQSPADLEVTCAQSPEELRKRIFECGATVTVRPELKEKLCQISLHTKLNSVVQRLFDEDLPVSECGFLSVTEMVGALSDTFYINAQHGLAQEPFVALNPPKKTVDFSCVDSSWEGQGNEEVAAKAVEAEADLKVSNKTFHQMLDIFPALAAVAGDEPVVPLDIVQEKLWATARPQERMLVGVLVERVVSPNHFYVRFDETTESSALENMMIEMRSCYTHPEVSDRYQLLESFVRPSQVCCLRVQDIWFYRVVIHRILNDTQVEVYFVDFGDVTTVDWRELKFLKSCYAQLPAQAVLSSLAGIRPISGNWSKDAVRYFQKLCFERPLVAAIHSYQEDVLYTFLCDTHTEEDVYIHNALLAEGHAVQCMDSYSEDVKDFSLDLHYFSSKVYQAEILHMSILRMEPRLNIRSCIHEYFLYPDGAVIAFVLFWGMYVFIGEAPSGGRGGPQ</sequence>
<keyword evidence="8" id="KW-0744">Spermatogenesis</keyword>